<keyword evidence="2" id="KW-1185">Reference proteome</keyword>
<reference evidence="1" key="1">
    <citation type="submission" date="2020-08" db="EMBL/GenBank/DDBJ databases">
        <title>Multicomponent nature underlies the extraordinary mechanical properties of spider dragline silk.</title>
        <authorList>
            <person name="Kono N."/>
            <person name="Nakamura H."/>
            <person name="Mori M."/>
            <person name="Yoshida Y."/>
            <person name="Ohtoshi R."/>
            <person name="Malay A.D."/>
            <person name="Moran D.A.P."/>
            <person name="Tomita M."/>
            <person name="Numata K."/>
            <person name="Arakawa K."/>
        </authorList>
    </citation>
    <scope>NUCLEOTIDE SEQUENCE</scope>
</reference>
<organism evidence="1 2">
    <name type="scientific">Trichonephila clavipes</name>
    <name type="common">Golden silk orbweaver</name>
    <name type="synonym">Nephila clavipes</name>
    <dbReference type="NCBI Taxonomy" id="2585209"/>
    <lineage>
        <taxon>Eukaryota</taxon>
        <taxon>Metazoa</taxon>
        <taxon>Ecdysozoa</taxon>
        <taxon>Arthropoda</taxon>
        <taxon>Chelicerata</taxon>
        <taxon>Arachnida</taxon>
        <taxon>Araneae</taxon>
        <taxon>Araneomorphae</taxon>
        <taxon>Entelegynae</taxon>
        <taxon>Araneoidea</taxon>
        <taxon>Nephilidae</taxon>
        <taxon>Trichonephila</taxon>
    </lineage>
</organism>
<dbReference type="AlphaFoldDB" id="A0A8X6UY19"/>
<dbReference type="Proteomes" id="UP000887159">
    <property type="component" value="Unassembled WGS sequence"/>
</dbReference>
<comment type="caution">
    <text evidence="1">The sequence shown here is derived from an EMBL/GenBank/DDBJ whole genome shotgun (WGS) entry which is preliminary data.</text>
</comment>
<sequence>MHCGHRNKRQVLFTTKKTSLSDNISLEHDCSFGGGEIILGSRADLRVQIGTMRDQIYLDVIPEQPVRLFRGAMLAEFVFVDGNARSYLASIVNKCFQSEDITHMDWPAFSPDLNPAVEHAWDILCRRVAARQPPLTSLPKLRKALLDEWCNIPQYQMDNLILGTPSMPRRCTDCIASFERHTMY</sequence>
<evidence type="ECO:0000313" key="1">
    <source>
        <dbReference type="EMBL" id="GFX87828.1"/>
    </source>
</evidence>
<dbReference type="InterPro" id="IPR036397">
    <property type="entry name" value="RNaseH_sf"/>
</dbReference>
<name>A0A8X6UY19_TRICX</name>
<protein>
    <submittedName>
        <fullName evidence="1">Transposable element Tcb1 transposase</fullName>
    </submittedName>
</protein>
<dbReference type="Gene3D" id="3.30.420.10">
    <property type="entry name" value="Ribonuclease H-like superfamily/Ribonuclease H"/>
    <property type="match status" value="1"/>
</dbReference>
<dbReference type="GO" id="GO:0003676">
    <property type="term" value="F:nucleic acid binding"/>
    <property type="evidence" value="ECO:0007669"/>
    <property type="project" value="InterPro"/>
</dbReference>
<evidence type="ECO:0000313" key="2">
    <source>
        <dbReference type="Proteomes" id="UP000887159"/>
    </source>
</evidence>
<proteinExistence type="predicted"/>
<gene>
    <name evidence="1" type="primary">X975_15129</name>
    <name evidence="1" type="ORF">TNCV_2191041</name>
</gene>
<dbReference type="EMBL" id="BMAU01021039">
    <property type="protein sequence ID" value="GFX87828.1"/>
    <property type="molecule type" value="Genomic_DNA"/>
</dbReference>
<accession>A0A8X6UY19</accession>